<keyword evidence="3" id="KW-0805">Transcription regulation</keyword>
<dbReference type="PROSITE" id="PS50048">
    <property type="entry name" value="ZN2_CY6_FUNGAL_2"/>
    <property type="match status" value="1"/>
</dbReference>
<protein>
    <recommendedName>
        <fullName evidence="10">Zn(2)-C6 fungal-type domain-containing protein</fullName>
    </recommendedName>
</protein>
<organism evidence="11 12">
    <name type="scientific">Periconia macrospinosa</name>
    <dbReference type="NCBI Taxonomy" id="97972"/>
    <lineage>
        <taxon>Eukaryota</taxon>
        <taxon>Fungi</taxon>
        <taxon>Dikarya</taxon>
        <taxon>Ascomycota</taxon>
        <taxon>Pezizomycotina</taxon>
        <taxon>Dothideomycetes</taxon>
        <taxon>Pleosporomycetidae</taxon>
        <taxon>Pleosporales</taxon>
        <taxon>Massarineae</taxon>
        <taxon>Periconiaceae</taxon>
        <taxon>Periconia</taxon>
    </lineage>
</organism>
<dbReference type="SMART" id="SM00066">
    <property type="entry name" value="GAL4"/>
    <property type="match status" value="1"/>
</dbReference>
<dbReference type="AlphaFoldDB" id="A0A2V1DML7"/>
<evidence type="ECO:0000313" key="12">
    <source>
        <dbReference type="Proteomes" id="UP000244855"/>
    </source>
</evidence>
<dbReference type="SUPFAM" id="SSF57701">
    <property type="entry name" value="Zn2/Cys6 DNA-binding domain"/>
    <property type="match status" value="1"/>
</dbReference>
<dbReference type="OrthoDB" id="5284003at2759"/>
<evidence type="ECO:0000313" key="11">
    <source>
        <dbReference type="EMBL" id="PVH99081.1"/>
    </source>
</evidence>
<dbReference type="Proteomes" id="UP000244855">
    <property type="component" value="Unassembled WGS sequence"/>
</dbReference>
<dbReference type="InterPro" id="IPR051439">
    <property type="entry name" value="XlnR/Xlr1"/>
</dbReference>
<gene>
    <name evidence="11" type="ORF">DM02DRAFT_643266</name>
</gene>
<dbReference type="STRING" id="97972.A0A2V1DML7"/>
<dbReference type="Pfam" id="PF04082">
    <property type="entry name" value="Fungal_trans"/>
    <property type="match status" value="1"/>
</dbReference>
<feature type="region of interest" description="Disordered" evidence="9">
    <location>
        <begin position="647"/>
        <end position="685"/>
    </location>
</feature>
<evidence type="ECO:0000256" key="5">
    <source>
        <dbReference type="ARBA" id="ARBA00023159"/>
    </source>
</evidence>
<keyword evidence="12" id="KW-1185">Reference proteome</keyword>
<evidence type="ECO:0000256" key="6">
    <source>
        <dbReference type="ARBA" id="ARBA00023163"/>
    </source>
</evidence>
<evidence type="ECO:0000256" key="1">
    <source>
        <dbReference type="ARBA" id="ARBA00022723"/>
    </source>
</evidence>
<keyword evidence="5" id="KW-0010">Activator</keyword>
<evidence type="ECO:0000256" key="8">
    <source>
        <dbReference type="ARBA" id="ARBA00037990"/>
    </source>
</evidence>
<keyword evidence="1" id="KW-0479">Metal-binding</keyword>
<keyword evidence="2" id="KW-0862">Zinc</keyword>
<dbReference type="GO" id="GO:0006351">
    <property type="term" value="P:DNA-templated transcription"/>
    <property type="evidence" value="ECO:0007669"/>
    <property type="project" value="InterPro"/>
</dbReference>
<feature type="domain" description="Zn(2)-C6 fungal-type" evidence="10">
    <location>
        <begin position="616"/>
        <end position="646"/>
    </location>
</feature>
<feature type="region of interest" description="Disordered" evidence="9">
    <location>
        <begin position="579"/>
        <end position="610"/>
    </location>
</feature>
<dbReference type="GO" id="GO:0000981">
    <property type="term" value="F:DNA-binding transcription factor activity, RNA polymerase II-specific"/>
    <property type="evidence" value="ECO:0007669"/>
    <property type="project" value="InterPro"/>
</dbReference>
<dbReference type="EMBL" id="KZ805400">
    <property type="protein sequence ID" value="PVH99081.1"/>
    <property type="molecule type" value="Genomic_DNA"/>
</dbReference>
<keyword evidence="6" id="KW-0804">Transcription</keyword>
<keyword evidence="4" id="KW-0238">DNA-binding</keyword>
<dbReference type="Pfam" id="PF00172">
    <property type="entry name" value="Zn_clus"/>
    <property type="match status" value="1"/>
</dbReference>
<name>A0A2V1DML7_9PLEO</name>
<dbReference type="CDD" id="cd12148">
    <property type="entry name" value="fungal_TF_MHR"/>
    <property type="match status" value="1"/>
</dbReference>
<reference evidence="11 12" key="1">
    <citation type="journal article" date="2018" name="Sci. Rep.">
        <title>Comparative genomics provides insights into the lifestyle and reveals functional heterogeneity of dark septate endophytic fungi.</title>
        <authorList>
            <person name="Knapp D.G."/>
            <person name="Nemeth J.B."/>
            <person name="Barry K."/>
            <person name="Hainaut M."/>
            <person name="Henrissat B."/>
            <person name="Johnson J."/>
            <person name="Kuo A."/>
            <person name="Lim J.H.P."/>
            <person name="Lipzen A."/>
            <person name="Nolan M."/>
            <person name="Ohm R.A."/>
            <person name="Tamas L."/>
            <person name="Grigoriev I.V."/>
            <person name="Spatafora J.W."/>
            <person name="Nagy L.G."/>
            <person name="Kovacs G.M."/>
        </authorList>
    </citation>
    <scope>NUCLEOTIDE SEQUENCE [LARGE SCALE GENOMIC DNA]</scope>
    <source>
        <strain evidence="11 12">DSE2036</strain>
    </source>
</reference>
<dbReference type="GO" id="GO:0008270">
    <property type="term" value="F:zinc ion binding"/>
    <property type="evidence" value="ECO:0007669"/>
    <property type="project" value="InterPro"/>
</dbReference>
<comment type="similarity">
    <text evidence="8">Belongs to the xlnR/xlr1 family.</text>
</comment>
<proteinExistence type="inferred from homology"/>
<dbReference type="InterPro" id="IPR036864">
    <property type="entry name" value="Zn2-C6_fun-type_DNA-bd_sf"/>
</dbReference>
<feature type="compositionally biased region" description="Pro residues" evidence="9">
    <location>
        <begin position="524"/>
        <end position="533"/>
    </location>
</feature>
<dbReference type="GO" id="GO:0003677">
    <property type="term" value="F:DNA binding"/>
    <property type="evidence" value="ECO:0007669"/>
    <property type="project" value="UniProtKB-KW"/>
</dbReference>
<dbReference type="PANTHER" id="PTHR47663">
    <property type="entry name" value="XYLANOLYTIC TRANSCRIPTIONAL ACTIVATOR XLNR-RELATED"/>
    <property type="match status" value="1"/>
</dbReference>
<dbReference type="CDD" id="cd09917">
    <property type="entry name" value="F-box_SF"/>
    <property type="match status" value="1"/>
</dbReference>
<dbReference type="PANTHER" id="PTHR47663:SF1">
    <property type="entry name" value="XYLANOLYTIC TRANSCRIPTIONAL ACTIVATOR XLNR-RELATED"/>
    <property type="match status" value="1"/>
</dbReference>
<evidence type="ECO:0000256" key="3">
    <source>
        <dbReference type="ARBA" id="ARBA00023015"/>
    </source>
</evidence>
<evidence type="ECO:0000256" key="4">
    <source>
        <dbReference type="ARBA" id="ARBA00023125"/>
    </source>
</evidence>
<accession>A0A2V1DML7</accession>
<feature type="region of interest" description="Disordered" evidence="9">
    <location>
        <begin position="519"/>
        <end position="559"/>
    </location>
</feature>
<evidence type="ECO:0000256" key="2">
    <source>
        <dbReference type="ARBA" id="ARBA00022833"/>
    </source>
</evidence>
<dbReference type="CDD" id="cd00067">
    <property type="entry name" value="GAL4"/>
    <property type="match status" value="1"/>
</dbReference>
<evidence type="ECO:0000256" key="9">
    <source>
        <dbReference type="SAM" id="MobiDB-lite"/>
    </source>
</evidence>
<dbReference type="InterPro" id="IPR001138">
    <property type="entry name" value="Zn2Cys6_DnaBD"/>
</dbReference>
<dbReference type="Gene3D" id="4.10.240.10">
    <property type="entry name" value="Zn(2)-C6 fungal-type DNA-binding domain"/>
    <property type="match status" value="1"/>
</dbReference>
<dbReference type="PROSITE" id="PS00463">
    <property type="entry name" value="ZN2_CY6_FUNGAL_1"/>
    <property type="match status" value="1"/>
</dbReference>
<sequence>MARRSLMDLSVDIKTLIVQHINRPSDLKNLCLTCKQMHEIAVRELYYEVVLDVGSPNDTRLAAFLNPKNIGLRHMRKLDLYLADILDKCNQIQQAHFAIRMILELLPEDILEKFSWHPWSPFNQDNLILLYKKQRKMKWLEGISMEKNCLEEVQKIPDFAKVFQNVFSLGLYPDSRDVLDFCHFLVKNSPKVEKMTLHTSFEESEAPLSDRELNDSSTRPGLITSTIFRHMQPFDKCTPLALKDITLQKIHLRYAANTYCKFINFRTVKSLKVFLCPGADSLLAELTKSTLLPDKLETLEFKHSDNAENDGLGALDGFLCLVSGIQKLTIDMSFVKSMPASAGIVRHGKTLKLLNIHASQGDDCEEEMVYDYSSFSQICKDCPLIEQISVAFPAVSVLDTKQDSFINFENCLGNLPSLVTLNITTWPNNDPLSTRLPRKTYEYMLQGIAQQGFERSTSHATQNGRSSKLAIIAWGSSDKVYDREDSRNQMIFVKGKQVDPLGNEKFMAVQMGCGSEEPHYTPIYPAPPQPSNPSPLSALDGAAVGGAGPPRMQQQQQQQSYGQDMYTKIENLSDVLQQQAQHASHALTDPRMGAPPPAQMVAPGPDQHKTNRLRKACDSCSIRKVKCDEAGPPCRACAALDIPCTFDRPSRRRGPPNRHAEAIKKKRRLDGDGLGTGTSNPASPTNAAHALAQLSSLPPQLSAESICSIPIMNALIDDFFTYIHPLCPFPHEPSFREAWENREDVRNPSFLALLASMIACLVSSFPRKPRLHLSQQKRDNYPSHLSLVDKCREVCAQARGVGYLDKTTLNVYDACTSYFLGLTGAYIFQWRQLRLYFGESLTIIRSLGLHKSQDQGFTNLGGLPEAIGSHGPPFDGSRDLKLDKITEQIGRRVFWTLFVGVRTMQQLGASFGELNIAPATPTEQLPPLPLEVDDACIFPNEILPQPPGIVPEVTGFNINVRIYLSYSTVSLAEMAYGVDELFDWDRQQRMLDHALQQCKQAIAGIPDSLQVRSSKDGPNGVASRKQPYYPPMPEFLGMRDATSNEFNGTDAQEARRLSQYEIQKANIYATHLSIRSFLVEKYFVLLEKSNNAKTQLALQSSPDAPVSGMDRLLPVSTTDADELERRMSEERDQVVKDLLVVLGSIDMVNMEPNGDSFTSKIRSIARTLLEVPKERKGSAALQHQDYLYKFLDILNKLERISPETDDANGGASMDEEAELRHWADLREYQLKFQEQGGIYGFS</sequence>
<evidence type="ECO:0000259" key="10">
    <source>
        <dbReference type="PROSITE" id="PS50048"/>
    </source>
</evidence>
<evidence type="ECO:0000256" key="7">
    <source>
        <dbReference type="ARBA" id="ARBA00023242"/>
    </source>
</evidence>
<keyword evidence="7" id="KW-0539">Nucleus</keyword>
<dbReference type="InterPro" id="IPR007219">
    <property type="entry name" value="XnlR_reg_dom"/>
</dbReference>